<keyword evidence="2" id="KW-1133">Transmembrane helix</keyword>
<gene>
    <name evidence="3" type="ORF">P2L57_09730</name>
</gene>
<keyword evidence="2" id="KW-0472">Membrane</keyword>
<organism evidence="3 4">
    <name type="scientific">Streptantibioticus ferralitis</name>
    <dbReference type="NCBI Taxonomy" id="236510"/>
    <lineage>
        <taxon>Bacteria</taxon>
        <taxon>Bacillati</taxon>
        <taxon>Actinomycetota</taxon>
        <taxon>Actinomycetes</taxon>
        <taxon>Kitasatosporales</taxon>
        <taxon>Streptomycetaceae</taxon>
        <taxon>Streptantibioticus</taxon>
    </lineage>
</organism>
<proteinExistence type="predicted"/>
<dbReference type="EMBL" id="JARHTQ010000005">
    <property type="protein sequence ID" value="MDF2255994.1"/>
    <property type="molecule type" value="Genomic_DNA"/>
</dbReference>
<evidence type="ECO:0000313" key="4">
    <source>
        <dbReference type="Proteomes" id="UP001220022"/>
    </source>
</evidence>
<dbReference type="Proteomes" id="UP001220022">
    <property type="component" value="Unassembled WGS sequence"/>
</dbReference>
<feature type="coiled-coil region" evidence="1">
    <location>
        <begin position="3"/>
        <end position="33"/>
    </location>
</feature>
<accession>A0ABT5YWM7</accession>
<keyword evidence="4" id="KW-1185">Reference proteome</keyword>
<name>A0ABT5YWM7_9ACTN</name>
<reference evidence="3 4" key="1">
    <citation type="submission" date="2023-03" db="EMBL/GenBank/DDBJ databases">
        <title>Draft genome sequence of type strain Streptomyces ferralitis JCM 14344.</title>
        <authorList>
            <person name="Klaysubun C."/>
            <person name="Duangmal K."/>
        </authorList>
    </citation>
    <scope>NUCLEOTIDE SEQUENCE [LARGE SCALE GENOMIC DNA]</scope>
    <source>
        <strain evidence="3 4">JCM 14344</strain>
    </source>
</reference>
<feature type="transmembrane region" description="Helical" evidence="2">
    <location>
        <begin position="45"/>
        <end position="66"/>
    </location>
</feature>
<comment type="caution">
    <text evidence="3">The sequence shown here is derived from an EMBL/GenBank/DDBJ whole genome shotgun (WGS) entry which is preliminary data.</text>
</comment>
<protein>
    <submittedName>
        <fullName evidence="3">Uncharacterized protein</fullName>
    </submittedName>
</protein>
<evidence type="ECO:0000313" key="3">
    <source>
        <dbReference type="EMBL" id="MDF2255994.1"/>
    </source>
</evidence>
<feature type="transmembrane region" description="Helical" evidence="2">
    <location>
        <begin position="78"/>
        <end position="100"/>
    </location>
</feature>
<evidence type="ECO:0000256" key="2">
    <source>
        <dbReference type="SAM" id="Phobius"/>
    </source>
</evidence>
<dbReference type="RefSeq" id="WP_275811483.1">
    <property type="nucleotide sequence ID" value="NZ_BAAANM010000018.1"/>
</dbReference>
<keyword evidence="2" id="KW-0812">Transmembrane</keyword>
<evidence type="ECO:0000256" key="1">
    <source>
        <dbReference type="SAM" id="Coils"/>
    </source>
</evidence>
<sequence length="108" mass="11884">MEETDLERRLAAMEQTQQRLQADLSRLEEAVENARRPTLSFLVRIAVWLIGLGVLVEFIPGFVLAGGTSLYRFGGRGAVWGVVLGCFALLAIGLVVGSTVRNRAARRR</sequence>
<keyword evidence="1" id="KW-0175">Coiled coil</keyword>